<dbReference type="GO" id="GO:0016783">
    <property type="term" value="F:sulfurtransferase activity"/>
    <property type="evidence" value="ECO:0007669"/>
    <property type="project" value="InterPro"/>
</dbReference>
<gene>
    <name evidence="2" type="ORF">SEMRO_125_G060130.1</name>
</gene>
<name>A0A9N8DHL2_9STRA</name>
<feature type="compositionally biased region" description="Low complexity" evidence="1">
    <location>
        <begin position="49"/>
        <end position="59"/>
    </location>
</feature>
<keyword evidence="3" id="KW-1185">Reference proteome</keyword>
<dbReference type="InterPro" id="IPR005232">
    <property type="entry name" value="LarE"/>
</dbReference>
<evidence type="ECO:0000313" key="2">
    <source>
        <dbReference type="EMBL" id="CAB9502020.1"/>
    </source>
</evidence>
<evidence type="ECO:0000313" key="3">
    <source>
        <dbReference type="Proteomes" id="UP001153069"/>
    </source>
</evidence>
<dbReference type="Gene3D" id="3.40.50.620">
    <property type="entry name" value="HUPs"/>
    <property type="match status" value="1"/>
</dbReference>
<comment type="caution">
    <text evidence="2">The sequence shown here is derived from an EMBL/GenBank/DDBJ whole genome shotgun (WGS) entry which is preliminary data.</text>
</comment>
<evidence type="ECO:0000256" key="1">
    <source>
        <dbReference type="SAM" id="MobiDB-lite"/>
    </source>
</evidence>
<organism evidence="2 3">
    <name type="scientific">Seminavis robusta</name>
    <dbReference type="NCBI Taxonomy" id="568900"/>
    <lineage>
        <taxon>Eukaryota</taxon>
        <taxon>Sar</taxon>
        <taxon>Stramenopiles</taxon>
        <taxon>Ochrophyta</taxon>
        <taxon>Bacillariophyta</taxon>
        <taxon>Bacillariophyceae</taxon>
        <taxon>Bacillariophycidae</taxon>
        <taxon>Naviculales</taxon>
        <taxon>Naviculaceae</taxon>
        <taxon>Seminavis</taxon>
    </lineage>
</organism>
<protein>
    <submittedName>
        <fullName evidence="2">Asparagine synthase</fullName>
    </submittedName>
</protein>
<dbReference type="InterPro" id="IPR014729">
    <property type="entry name" value="Rossmann-like_a/b/a_fold"/>
</dbReference>
<dbReference type="SUPFAM" id="SSF52402">
    <property type="entry name" value="Adenine nucleotide alpha hydrolases-like"/>
    <property type="match status" value="1"/>
</dbReference>
<reference evidence="2" key="1">
    <citation type="submission" date="2020-06" db="EMBL/GenBank/DDBJ databases">
        <authorList>
            <consortium name="Plant Systems Biology data submission"/>
        </authorList>
    </citation>
    <scope>NUCLEOTIDE SEQUENCE</scope>
    <source>
        <strain evidence="2">D6</strain>
    </source>
</reference>
<dbReference type="InterPro" id="IPR052188">
    <property type="entry name" value="Ni-pincer_cofactor_biosynth"/>
</dbReference>
<dbReference type="EMBL" id="CAICTM010000124">
    <property type="protein sequence ID" value="CAB9502020.1"/>
    <property type="molecule type" value="Genomic_DNA"/>
</dbReference>
<dbReference type="Pfam" id="PF03054">
    <property type="entry name" value="tRNA_Me_trans"/>
    <property type="match status" value="1"/>
</dbReference>
<sequence length="456" mass="50155">MRGPLSMSKLLVSRQSTKSSIGVRRWGTERTSQASAFSRTFTDSSTQPSSVVVSHHSSSIADGTDGEHPTRVQQRINNKRTTYNPEREDATKLVDELLLRTRSLMNEPIQSTSTSHHNHDKADDVHVLRHVVAFSGGIDSSLVLALLMKAKEDQQQLVQQSTSSSLSIQESVHAVLGTSPAVPQDQIRLAQQVADHIGIPLVQIATTEGSDDTYIQNQGQACLACKTHLYTALQAVAQHAVQQDELLLLSQSSNNNYQQQQHQLYNGTNADDVQDATRVGLIAARNFDVQSPLLRIPKHDVRRAAQHLGLPNWNVAASPCLRSRLALGVEATQDHLQRIERAEAFVRNELQIIISETTNLRVRLLANNRAMLEMDAELLPHVPLQSTTTTTTKNNKTKQSWESYFVQTLGFASIQARAFRSGSVAATASTTNNATANAQNNITRRDAANDEEEAVA</sequence>
<dbReference type="AlphaFoldDB" id="A0A9N8DHL2"/>
<dbReference type="OrthoDB" id="42985at2759"/>
<dbReference type="CDD" id="cd01990">
    <property type="entry name" value="LarE-like"/>
    <property type="match status" value="1"/>
</dbReference>
<accession>A0A9N8DHL2</accession>
<dbReference type="Proteomes" id="UP001153069">
    <property type="component" value="Unassembled WGS sequence"/>
</dbReference>
<proteinExistence type="predicted"/>
<feature type="region of interest" description="Disordered" evidence="1">
    <location>
        <begin position="436"/>
        <end position="456"/>
    </location>
</feature>
<dbReference type="PANTHER" id="PTHR43169">
    <property type="entry name" value="EXSB FAMILY PROTEIN"/>
    <property type="match status" value="1"/>
</dbReference>
<dbReference type="PANTHER" id="PTHR43169:SF2">
    <property type="entry name" value="NAD_GMP SYNTHASE DOMAIN-CONTAINING PROTEIN"/>
    <property type="match status" value="1"/>
</dbReference>
<feature type="region of interest" description="Disordered" evidence="1">
    <location>
        <begin position="32"/>
        <end position="71"/>
    </location>
</feature>
<feature type="compositionally biased region" description="Polar residues" evidence="1">
    <location>
        <begin position="32"/>
        <end position="48"/>
    </location>
</feature>